<dbReference type="InterPro" id="IPR017853">
    <property type="entry name" value="GH"/>
</dbReference>
<dbReference type="Gene3D" id="3.20.20.80">
    <property type="entry name" value="Glycosidases"/>
    <property type="match status" value="1"/>
</dbReference>
<accession>A0ABX0QI89</accession>
<organism evidence="1 2">
    <name type="scientific">Fibrivirga algicola</name>
    <dbReference type="NCBI Taxonomy" id="2950420"/>
    <lineage>
        <taxon>Bacteria</taxon>
        <taxon>Pseudomonadati</taxon>
        <taxon>Bacteroidota</taxon>
        <taxon>Cytophagia</taxon>
        <taxon>Cytophagales</taxon>
        <taxon>Spirosomataceae</taxon>
        <taxon>Fibrivirga</taxon>
    </lineage>
</organism>
<sequence>MSGLVRLPNGVAQRYSWVRAYTPVNEPLTTAWFAGLNGILYPHSQSWADREFVSIHDLRTYLCHAGATERELWLYIENPCPPSALGINHYVTSERFLNDNIAAYPAYLFASNGTHSYVDREVVRAAPERKKLVMQAWKRYYLPIGATEVHLGDCVDEQKRWLGEAWQQAKAVIREGADVLAVTAWALLNLYD</sequence>
<dbReference type="EMBL" id="WAEL01000004">
    <property type="protein sequence ID" value="NID10777.1"/>
    <property type="molecule type" value="Genomic_DNA"/>
</dbReference>
<evidence type="ECO:0000313" key="2">
    <source>
        <dbReference type="Proteomes" id="UP000606008"/>
    </source>
</evidence>
<gene>
    <name evidence="1" type="ORF">F7231_11410</name>
</gene>
<dbReference type="SUPFAM" id="SSF51445">
    <property type="entry name" value="(Trans)glycosidases"/>
    <property type="match status" value="1"/>
</dbReference>
<reference evidence="2" key="1">
    <citation type="submission" date="2019-09" db="EMBL/GenBank/DDBJ databases">
        <authorList>
            <person name="Jung D.-H."/>
        </authorList>
    </citation>
    <scope>NUCLEOTIDE SEQUENCE [LARGE SCALE GENOMIC DNA]</scope>
    <source>
        <strain evidence="2">JA-25</strain>
    </source>
</reference>
<name>A0ABX0QI89_9BACT</name>
<comment type="caution">
    <text evidence="1">The sequence shown here is derived from an EMBL/GenBank/DDBJ whole genome shotgun (WGS) entry which is preliminary data.</text>
</comment>
<evidence type="ECO:0000313" key="1">
    <source>
        <dbReference type="EMBL" id="NID10777.1"/>
    </source>
</evidence>
<dbReference type="RefSeq" id="WP_166691999.1">
    <property type="nucleotide sequence ID" value="NZ_WAEL01000004.1"/>
</dbReference>
<reference evidence="2" key="2">
    <citation type="submission" date="2023-07" db="EMBL/GenBank/DDBJ databases">
        <authorList>
            <person name="Jung D.-H."/>
        </authorList>
    </citation>
    <scope>NUCLEOTIDE SEQUENCE [LARGE SCALE GENOMIC DNA]</scope>
    <source>
        <strain evidence="2">JA-25</strain>
    </source>
</reference>
<dbReference type="Proteomes" id="UP000606008">
    <property type="component" value="Unassembled WGS sequence"/>
</dbReference>
<keyword evidence="2" id="KW-1185">Reference proteome</keyword>
<proteinExistence type="predicted"/>
<protein>
    <submittedName>
        <fullName evidence="1">Uncharacterized protein</fullName>
    </submittedName>
</protein>